<protein>
    <recommendedName>
        <fullName evidence="3">Putative zinc-finger domain-containing protein</fullName>
    </recommendedName>
</protein>
<reference evidence="4 5" key="1">
    <citation type="submission" date="2019-02" db="EMBL/GenBank/DDBJ databases">
        <title>Deep-cultivation of Planctomycetes and their phenomic and genomic characterization uncovers novel biology.</title>
        <authorList>
            <person name="Wiegand S."/>
            <person name="Jogler M."/>
            <person name="Boedeker C."/>
            <person name="Pinto D."/>
            <person name="Vollmers J."/>
            <person name="Rivas-Marin E."/>
            <person name="Kohn T."/>
            <person name="Peeters S.H."/>
            <person name="Heuer A."/>
            <person name="Rast P."/>
            <person name="Oberbeckmann S."/>
            <person name="Bunk B."/>
            <person name="Jeske O."/>
            <person name="Meyerdierks A."/>
            <person name="Storesund J.E."/>
            <person name="Kallscheuer N."/>
            <person name="Luecker S."/>
            <person name="Lage O.M."/>
            <person name="Pohl T."/>
            <person name="Merkel B.J."/>
            <person name="Hornburger P."/>
            <person name="Mueller R.-W."/>
            <person name="Bruemmer F."/>
            <person name="Labrenz M."/>
            <person name="Spormann A.M."/>
            <person name="Op den Camp H."/>
            <person name="Overmann J."/>
            <person name="Amann R."/>
            <person name="Jetten M.S.M."/>
            <person name="Mascher T."/>
            <person name="Medema M.H."/>
            <person name="Devos D.P."/>
            <person name="Kaster A.-K."/>
            <person name="Ovreas L."/>
            <person name="Rohde M."/>
            <person name="Galperin M.Y."/>
            <person name="Jogler C."/>
        </authorList>
    </citation>
    <scope>NUCLEOTIDE SEQUENCE [LARGE SCALE GENOMIC DNA]</scope>
    <source>
        <strain evidence="4 5">TBK1r</strain>
    </source>
</reference>
<keyword evidence="2" id="KW-0812">Transmembrane</keyword>
<evidence type="ECO:0000256" key="1">
    <source>
        <dbReference type="SAM" id="MobiDB-lite"/>
    </source>
</evidence>
<dbReference type="InterPro" id="IPR041916">
    <property type="entry name" value="Anti_sigma_zinc_sf"/>
</dbReference>
<feature type="domain" description="Putative zinc-finger" evidence="3">
    <location>
        <begin position="7"/>
        <end position="41"/>
    </location>
</feature>
<sequence length="342" mass="36129">MAKNMNCNSVQQQLSSYFDGELSEPAAMQVRQHVQTCATCQAELDGFEAVSMAIGTPVHGEAPPWSAVQEKLLTDEPVSPAATVQLARPAAEGTNRRSKWIRDAMVIAGSLAASVLILAWTVGRNDVPIQVASHDTSSMQNTASDTTKPSSDGAAASHGLAEHQHAGGHQYAAHGGEVAAVVDLLDTLNQHAVGTDAAMLTLASRYNGKEASMDEVVASFGRRPSIESMLPPSVKLVSTKLLEMPQCNCSEGECTCGPGRCNCVAAVCRRADGSTFLVVEQCRGQDVKFGDAPTQIVQRGKHELKVGKNGDALAVSWQAAGGRLTAFGLQDLEELDQMLAMN</sequence>
<name>A0ABX5XV66_9BACT</name>
<keyword evidence="2" id="KW-1133">Transmembrane helix</keyword>
<feature type="transmembrane region" description="Helical" evidence="2">
    <location>
        <begin position="104"/>
        <end position="123"/>
    </location>
</feature>
<keyword evidence="2" id="KW-0472">Membrane</keyword>
<feature type="region of interest" description="Disordered" evidence="1">
    <location>
        <begin position="134"/>
        <end position="169"/>
    </location>
</feature>
<accession>A0ABX5XV66</accession>
<organism evidence="4 5">
    <name type="scientific">Stieleria magnilauensis</name>
    <dbReference type="NCBI Taxonomy" id="2527963"/>
    <lineage>
        <taxon>Bacteria</taxon>
        <taxon>Pseudomonadati</taxon>
        <taxon>Planctomycetota</taxon>
        <taxon>Planctomycetia</taxon>
        <taxon>Pirellulales</taxon>
        <taxon>Pirellulaceae</taxon>
        <taxon>Stieleria</taxon>
    </lineage>
</organism>
<dbReference type="Gene3D" id="1.10.10.1320">
    <property type="entry name" value="Anti-sigma factor, zinc-finger domain"/>
    <property type="match status" value="1"/>
</dbReference>
<dbReference type="Proteomes" id="UP000318081">
    <property type="component" value="Chromosome"/>
</dbReference>
<dbReference type="EMBL" id="CP036432">
    <property type="protein sequence ID" value="QDV83754.1"/>
    <property type="molecule type" value="Genomic_DNA"/>
</dbReference>
<evidence type="ECO:0000313" key="5">
    <source>
        <dbReference type="Proteomes" id="UP000318081"/>
    </source>
</evidence>
<dbReference type="Pfam" id="PF13490">
    <property type="entry name" value="zf-HC2"/>
    <property type="match status" value="1"/>
</dbReference>
<keyword evidence="5" id="KW-1185">Reference proteome</keyword>
<dbReference type="InterPro" id="IPR027383">
    <property type="entry name" value="Znf_put"/>
</dbReference>
<feature type="compositionally biased region" description="Polar residues" evidence="1">
    <location>
        <begin position="134"/>
        <end position="150"/>
    </location>
</feature>
<evidence type="ECO:0000313" key="4">
    <source>
        <dbReference type="EMBL" id="QDV83754.1"/>
    </source>
</evidence>
<evidence type="ECO:0000256" key="2">
    <source>
        <dbReference type="SAM" id="Phobius"/>
    </source>
</evidence>
<gene>
    <name evidence="4" type="ORF">TBK1r_26960</name>
</gene>
<evidence type="ECO:0000259" key="3">
    <source>
        <dbReference type="Pfam" id="PF13490"/>
    </source>
</evidence>
<dbReference type="RefSeq" id="WP_145211020.1">
    <property type="nucleotide sequence ID" value="NZ_CP036432.1"/>
</dbReference>
<proteinExistence type="predicted"/>